<dbReference type="AlphaFoldDB" id="A0A0J9EZ59"/>
<proteinExistence type="predicted"/>
<comment type="caution">
    <text evidence="1">The sequence shown here is derived from an EMBL/GenBank/DDBJ whole genome shotgun (WGS) entry which is preliminary data.</text>
</comment>
<sequence length="169" mass="18980">MALISIPERIDRRVSFWLGCTGLLSVLSLSPKLDILLKTVASSTALGCSILAYDTNHKNKPIAISERQRVDSELNVLTDFITNHKNKPIAISERQRVDSELNVLTDFITAQETSQTEEIQYDLLTQIEQFFNRGNRQSEPTVEQSSVVEASPVLSEVIEPKLVDEHDNN</sequence>
<organism evidence="1 2">
    <name type="scientific">Limnoraphis robusta CS-951</name>
    <dbReference type="NCBI Taxonomy" id="1637645"/>
    <lineage>
        <taxon>Bacteria</taxon>
        <taxon>Bacillati</taxon>
        <taxon>Cyanobacteriota</taxon>
        <taxon>Cyanophyceae</taxon>
        <taxon>Oscillatoriophycideae</taxon>
        <taxon>Oscillatoriales</taxon>
        <taxon>Sirenicapillariaceae</taxon>
        <taxon>Limnoraphis</taxon>
    </lineage>
</organism>
<evidence type="ECO:0000313" key="1">
    <source>
        <dbReference type="EMBL" id="KMW70485.1"/>
    </source>
</evidence>
<reference evidence="1 2" key="1">
    <citation type="submission" date="2015-06" db="EMBL/GenBank/DDBJ databases">
        <title>Draft genome assembly of filamentous brackish cyanobacterium Limnoraphis robusta strain CS-951.</title>
        <authorList>
            <person name="Willis A."/>
            <person name="Parks M."/>
            <person name="Burford M.A."/>
        </authorList>
    </citation>
    <scope>NUCLEOTIDE SEQUENCE [LARGE SCALE GENOMIC DNA]</scope>
    <source>
        <strain evidence="1 2">CS-951</strain>
    </source>
</reference>
<name>A0A0J9EZ59_9CYAN</name>
<dbReference type="EMBL" id="LATL02000147">
    <property type="protein sequence ID" value="KMW70485.1"/>
    <property type="molecule type" value="Genomic_DNA"/>
</dbReference>
<evidence type="ECO:0000313" key="2">
    <source>
        <dbReference type="Proteomes" id="UP000033607"/>
    </source>
</evidence>
<gene>
    <name evidence="1" type="ORF">WN50_34915</name>
</gene>
<protein>
    <submittedName>
        <fullName evidence="1">Uncharacterized protein</fullName>
    </submittedName>
</protein>
<dbReference type="Proteomes" id="UP000033607">
    <property type="component" value="Unassembled WGS sequence"/>
</dbReference>
<accession>A0A0J9EZ59</accession>